<dbReference type="Gramene" id="LPERR09G05170.2">
    <property type="protein sequence ID" value="LPERR09G05170.2"/>
    <property type="gene ID" value="LPERR09G05170"/>
</dbReference>
<accession>A0A0D9XCZ7</accession>
<sequence length="159" mass="17614">MRWRKLMIAARSCVSCWCSRLRRIISCLRHASSRAIRSASRFSNPSKNSCCFSSCLSRTCFMKPSKKPISSLLSSPRGLLLPIWNSSVIIVSSSDILSDSTFDSNLGNELLLTLSRLIGCDWGISNLLVEAMDSDDSNTGLLTGTPCCCLLVWWSLVRL</sequence>
<dbReference type="HOGENOM" id="CLU_1663305_0_0_1"/>
<proteinExistence type="predicted"/>
<organism evidence="1 2">
    <name type="scientific">Leersia perrieri</name>
    <dbReference type="NCBI Taxonomy" id="77586"/>
    <lineage>
        <taxon>Eukaryota</taxon>
        <taxon>Viridiplantae</taxon>
        <taxon>Streptophyta</taxon>
        <taxon>Embryophyta</taxon>
        <taxon>Tracheophyta</taxon>
        <taxon>Spermatophyta</taxon>
        <taxon>Magnoliopsida</taxon>
        <taxon>Liliopsida</taxon>
        <taxon>Poales</taxon>
        <taxon>Poaceae</taxon>
        <taxon>BOP clade</taxon>
        <taxon>Oryzoideae</taxon>
        <taxon>Oryzeae</taxon>
        <taxon>Oryzinae</taxon>
        <taxon>Leersia</taxon>
    </lineage>
</organism>
<protein>
    <submittedName>
        <fullName evidence="1">Uncharacterized protein</fullName>
    </submittedName>
</protein>
<name>A0A0D9XCZ7_9ORYZ</name>
<keyword evidence="2" id="KW-1185">Reference proteome</keyword>
<reference evidence="1 2" key="1">
    <citation type="submission" date="2012-08" db="EMBL/GenBank/DDBJ databases">
        <title>Oryza genome evolution.</title>
        <authorList>
            <person name="Wing R.A."/>
        </authorList>
    </citation>
    <scope>NUCLEOTIDE SEQUENCE</scope>
</reference>
<dbReference type="Gramene" id="LPERR09G05170.4">
    <property type="protein sequence ID" value="LPERR09G05170.4"/>
    <property type="gene ID" value="LPERR09G05170"/>
</dbReference>
<reference evidence="1" key="3">
    <citation type="submission" date="2015-04" db="UniProtKB">
        <authorList>
            <consortium name="EnsemblPlants"/>
        </authorList>
    </citation>
    <scope>IDENTIFICATION</scope>
</reference>
<reference evidence="1 2" key="2">
    <citation type="submission" date="2013-12" db="EMBL/GenBank/DDBJ databases">
        <authorList>
            <person name="Yu Y."/>
            <person name="Lee S."/>
            <person name="de Baynast K."/>
            <person name="Wissotski M."/>
            <person name="Liu L."/>
            <person name="Talag J."/>
            <person name="Goicoechea J."/>
            <person name="Angelova A."/>
            <person name="Jetty R."/>
            <person name="Kudrna D."/>
            <person name="Golser W."/>
            <person name="Rivera L."/>
            <person name="Zhang J."/>
            <person name="Wing R."/>
        </authorList>
    </citation>
    <scope>NUCLEOTIDE SEQUENCE</scope>
</reference>
<evidence type="ECO:0000313" key="1">
    <source>
        <dbReference type="EnsemblPlants" id="LPERR09G05170.2"/>
    </source>
</evidence>
<dbReference type="EnsemblPlants" id="LPERR09G05170.4">
    <property type="protein sequence ID" value="LPERR09G05170.4"/>
    <property type="gene ID" value="LPERR09G05170"/>
</dbReference>
<dbReference type="AlphaFoldDB" id="A0A0D9XCZ7"/>
<evidence type="ECO:0000313" key="2">
    <source>
        <dbReference type="Proteomes" id="UP000032180"/>
    </source>
</evidence>
<dbReference type="Proteomes" id="UP000032180">
    <property type="component" value="Chromosome 9"/>
</dbReference>
<dbReference type="EnsemblPlants" id="LPERR09G05170.2">
    <property type="protein sequence ID" value="LPERR09G05170.2"/>
    <property type="gene ID" value="LPERR09G05170"/>
</dbReference>